<proteinExistence type="predicted"/>
<gene>
    <name evidence="1" type="ORF">OXX778_LOCUS21696</name>
</gene>
<name>A0A814Q0E6_9BILA</name>
<organism evidence="1 2">
    <name type="scientific">Brachionus calyciflorus</name>
    <dbReference type="NCBI Taxonomy" id="104777"/>
    <lineage>
        <taxon>Eukaryota</taxon>
        <taxon>Metazoa</taxon>
        <taxon>Spiralia</taxon>
        <taxon>Gnathifera</taxon>
        <taxon>Rotifera</taxon>
        <taxon>Eurotatoria</taxon>
        <taxon>Monogononta</taxon>
        <taxon>Pseudotrocha</taxon>
        <taxon>Ploima</taxon>
        <taxon>Brachionidae</taxon>
        <taxon>Brachionus</taxon>
    </lineage>
</organism>
<dbReference type="AlphaFoldDB" id="A0A814Q0E6"/>
<comment type="caution">
    <text evidence="1">The sequence shown here is derived from an EMBL/GenBank/DDBJ whole genome shotgun (WGS) entry which is preliminary data.</text>
</comment>
<sequence>TPVPVPQRVPVPTPVPVPQPVPMPVAPPCSPCGVASFNTPYSALAAPFADHSLATTQLDTASFAPSFGAF</sequence>
<accession>A0A814Q0E6</accession>
<dbReference type="EMBL" id="CAJNOC010008262">
    <property type="protein sequence ID" value="CAF1112829.1"/>
    <property type="molecule type" value="Genomic_DNA"/>
</dbReference>
<evidence type="ECO:0000313" key="1">
    <source>
        <dbReference type="EMBL" id="CAF1112829.1"/>
    </source>
</evidence>
<protein>
    <submittedName>
        <fullName evidence="1">Uncharacterized protein</fullName>
    </submittedName>
</protein>
<evidence type="ECO:0000313" key="2">
    <source>
        <dbReference type="Proteomes" id="UP000663879"/>
    </source>
</evidence>
<reference evidence="1" key="1">
    <citation type="submission" date="2021-02" db="EMBL/GenBank/DDBJ databases">
        <authorList>
            <person name="Nowell W R."/>
        </authorList>
    </citation>
    <scope>NUCLEOTIDE SEQUENCE</scope>
    <source>
        <strain evidence="1">Ploen Becks lab</strain>
    </source>
</reference>
<keyword evidence="2" id="KW-1185">Reference proteome</keyword>
<dbReference type="Proteomes" id="UP000663879">
    <property type="component" value="Unassembled WGS sequence"/>
</dbReference>
<feature type="non-terminal residue" evidence="1">
    <location>
        <position position="1"/>
    </location>
</feature>